<proteinExistence type="predicted"/>
<reference evidence="3" key="1">
    <citation type="journal article" date="2020" name="Mol. Plant Microbe Interact.">
        <title>Genome Sequence of the Biocontrol Agent Coniothyrium minitans strain Conio (IMI 134523).</title>
        <authorList>
            <person name="Patel D."/>
            <person name="Shittu T.A."/>
            <person name="Baroncelli R."/>
            <person name="Muthumeenakshi S."/>
            <person name="Osborne T.H."/>
            <person name="Janganan T.K."/>
            <person name="Sreenivasaprasad S."/>
        </authorList>
    </citation>
    <scope>NUCLEOTIDE SEQUENCE</scope>
    <source>
        <strain evidence="3">Conio</strain>
    </source>
</reference>
<dbReference type="PANTHER" id="PTHR24141">
    <property type="entry name" value="2-5A-DEPENDENT RIBONUCLEASE"/>
    <property type="match status" value="1"/>
</dbReference>
<dbReference type="SUPFAM" id="SSF48403">
    <property type="entry name" value="Ankyrin repeat"/>
    <property type="match status" value="1"/>
</dbReference>
<dbReference type="OrthoDB" id="3787731at2759"/>
<dbReference type="AlphaFoldDB" id="A0A9P6GTT0"/>
<evidence type="ECO:0008006" key="5">
    <source>
        <dbReference type="Google" id="ProtNLM"/>
    </source>
</evidence>
<name>A0A9P6GTT0_9PLEO</name>
<dbReference type="Gene3D" id="1.25.40.20">
    <property type="entry name" value="Ankyrin repeat-containing domain"/>
    <property type="match status" value="2"/>
</dbReference>
<gene>
    <name evidence="3" type="ORF">PMIN01_01265</name>
</gene>
<dbReference type="InterPro" id="IPR002110">
    <property type="entry name" value="Ankyrin_rpt"/>
</dbReference>
<evidence type="ECO:0000313" key="4">
    <source>
        <dbReference type="Proteomes" id="UP000756921"/>
    </source>
</evidence>
<keyword evidence="2" id="KW-0040">ANK repeat</keyword>
<evidence type="ECO:0000256" key="1">
    <source>
        <dbReference type="ARBA" id="ARBA00022737"/>
    </source>
</evidence>
<dbReference type="EMBL" id="WJXW01000001">
    <property type="protein sequence ID" value="KAF9741726.1"/>
    <property type="molecule type" value="Genomic_DNA"/>
</dbReference>
<evidence type="ECO:0000256" key="2">
    <source>
        <dbReference type="ARBA" id="ARBA00023043"/>
    </source>
</evidence>
<keyword evidence="1" id="KW-0677">Repeat</keyword>
<sequence length="443" mass="49155">MTCVLLSIPAELFQQITHELVTDIGVVEAWKLRGVCRTFAAEVFNEIFSRQPEEVLQETLEKKFVRKNIGVYLTHVMKTSAGATGALMQKTKHLLNDITESLGIDQEQRRDEHARRLFQGLTSRLQAEEIADLIWPDKGHHPGNQSMVPWVSRAIRGLRGPITSQEQLAAAVSVGNCNIVEELFQRSLLQPIITSVFGGPWAGRRQREVSEGRPWAQPTIRNGNLLEIAAHQDDRKMIRTLIACYARCKVNVHSDLAAAIAYMIREGNCKTLRFLLSHWIQVKGSRANQNKCRASWLMSAANKASLAMIDAILDTKGPGTESLPRKEVRAIIQYGTPAVLRHYIAHGRIDPNKTWSSLTPLVISTKNDDCAMIQELLRAGADVNGAAGNGSTALCMACLNANLKAAAHLLRAGAGHDETKWPARYRTDATMRSTLLRLYASLK</sequence>
<organism evidence="3 4">
    <name type="scientific">Paraphaeosphaeria minitans</name>
    <dbReference type="NCBI Taxonomy" id="565426"/>
    <lineage>
        <taxon>Eukaryota</taxon>
        <taxon>Fungi</taxon>
        <taxon>Dikarya</taxon>
        <taxon>Ascomycota</taxon>
        <taxon>Pezizomycotina</taxon>
        <taxon>Dothideomycetes</taxon>
        <taxon>Pleosporomycetidae</taxon>
        <taxon>Pleosporales</taxon>
        <taxon>Massarineae</taxon>
        <taxon>Didymosphaeriaceae</taxon>
        <taxon>Paraphaeosphaeria</taxon>
    </lineage>
</organism>
<dbReference type="Proteomes" id="UP000756921">
    <property type="component" value="Unassembled WGS sequence"/>
</dbReference>
<dbReference type="InterPro" id="IPR036770">
    <property type="entry name" value="Ankyrin_rpt-contain_sf"/>
</dbReference>
<comment type="caution">
    <text evidence="3">The sequence shown here is derived from an EMBL/GenBank/DDBJ whole genome shotgun (WGS) entry which is preliminary data.</text>
</comment>
<dbReference type="SMART" id="SM00248">
    <property type="entry name" value="ANK"/>
    <property type="match status" value="3"/>
</dbReference>
<protein>
    <recommendedName>
        <fullName evidence="5">Ankyrin repeat protein</fullName>
    </recommendedName>
</protein>
<evidence type="ECO:0000313" key="3">
    <source>
        <dbReference type="EMBL" id="KAF9741726.1"/>
    </source>
</evidence>
<dbReference type="GO" id="GO:0004540">
    <property type="term" value="F:RNA nuclease activity"/>
    <property type="evidence" value="ECO:0007669"/>
    <property type="project" value="TreeGrafter"/>
</dbReference>
<dbReference type="Pfam" id="PF12796">
    <property type="entry name" value="Ank_2"/>
    <property type="match status" value="1"/>
</dbReference>
<dbReference type="GO" id="GO:0006396">
    <property type="term" value="P:RNA processing"/>
    <property type="evidence" value="ECO:0007669"/>
    <property type="project" value="TreeGrafter"/>
</dbReference>
<accession>A0A9P6GTT0</accession>
<dbReference type="GO" id="GO:0003723">
    <property type="term" value="F:RNA binding"/>
    <property type="evidence" value="ECO:0007669"/>
    <property type="project" value="TreeGrafter"/>
</dbReference>
<keyword evidence="4" id="KW-1185">Reference proteome</keyword>
<dbReference type="PANTHER" id="PTHR24141:SF1">
    <property type="entry name" value="2-5A-DEPENDENT RIBONUCLEASE"/>
    <property type="match status" value="1"/>
</dbReference>